<evidence type="ECO:0000256" key="2">
    <source>
        <dbReference type="ARBA" id="ARBA00004687"/>
    </source>
</evidence>
<comment type="subcellular location">
    <subcellularLocation>
        <location evidence="1 11">Endoplasmic reticulum membrane</location>
        <topology evidence="1 11">Multi-pass membrane protein</topology>
    </subcellularLocation>
</comment>
<evidence type="ECO:0000313" key="13">
    <source>
        <dbReference type="Proteomes" id="UP000030708"/>
    </source>
</evidence>
<comment type="similarity">
    <text evidence="3 11">Belongs to the PIGM family.</text>
</comment>
<dbReference type="GO" id="GO:0005789">
    <property type="term" value="C:endoplasmic reticulum membrane"/>
    <property type="evidence" value="ECO:0007669"/>
    <property type="project" value="UniProtKB-SubCell"/>
</dbReference>
<evidence type="ECO:0000256" key="11">
    <source>
        <dbReference type="RuleBase" id="RU365064"/>
    </source>
</evidence>
<keyword evidence="9 11" id="KW-1133">Transmembrane helix</keyword>
<dbReference type="EMBL" id="KI926466">
    <property type="protein sequence ID" value="ETW35561.1"/>
    <property type="molecule type" value="Genomic_DNA"/>
</dbReference>
<evidence type="ECO:0000256" key="4">
    <source>
        <dbReference type="ARBA" id="ARBA00022502"/>
    </source>
</evidence>
<dbReference type="OrthoDB" id="1741594at2759"/>
<dbReference type="Pfam" id="PF05007">
    <property type="entry name" value="Mannosyl_trans"/>
    <property type="match status" value="1"/>
</dbReference>
<dbReference type="GO" id="GO:0051751">
    <property type="term" value="F:alpha-1,4-mannosyltransferase activity"/>
    <property type="evidence" value="ECO:0007669"/>
    <property type="project" value="InterPro"/>
</dbReference>
<keyword evidence="5 11" id="KW-0328">Glycosyltransferase</keyword>
<protein>
    <recommendedName>
        <fullName evidence="11">GPI mannosyltransferase 1</fullName>
        <ecNumber evidence="11">2.4.1.-</ecNumber>
    </recommendedName>
    <alternativeName>
        <fullName evidence="11">GPI mannosyltransferase I</fullName>
    </alternativeName>
</protein>
<dbReference type="GO" id="GO:0004376">
    <property type="term" value="F:GPI mannosyltransferase activity"/>
    <property type="evidence" value="ECO:0007669"/>
    <property type="project" value="InterPro"/>
</dbReference>
<feature type="transmembrane region" description="Helical" evidence="11">
    <location>
        <begin position="16"/>
        <end position="37"/>
    </location>
</feature>
<evidence type="ECO:0000256" key="7">
    <source>
        <dbReference type="ARBA" id="ARBA00022692"/>
    </source>
</evidence>
<evidence type="ECO:0000313" key="12">
    <source>
        <dbReference type="EMBL" id="ETW35561.1"/>
    </source>
</evidence>
<organism evidence="12 13">
    <name type="scientific">Plasmodium falciparum Tanzania</name>
    <name type="common">2000708</name>
    <dbReference type="NCBI Taxonomy" id="1036725"/>
    <lineage>
        <taxon>Eukaryota</taxon>
        <taxon>Sar</taxon>
        <taxon>Alveolata</taxon>
        <taxon>Apicomplexa</taxon>
        <taxon>Aconoidasida</taxon>
        <taxon>Haemosporida</taxon>
        <taxon>Plasmodiidae</taxon>
        <taxon>Plasmodium</taxon>
        <taxon>Plasmodium (Laverania)</taxon>
    </lineage>
</organism>
<evidence type="ECO:0000256" key="3">
    <source>
        <dbReference type="ARBA" id="ARBA00011071"/>
    </source>
</evidence>
<dbReference type="GO" id="GO:1990529">
    <property type="term" value="C:glycosylphosphatidylinositol-mannosyltransferase I complex"/>
    <property type="evidence" value="ECO:0007669"/>
    <property type="project" value="TreeGrafter"/>
</dbReference>
<feature type="transmembrane region" description="Helical" evidence="11">
    <location>
        <begin position="245"/>
        <end position="267"/>
    </location>
</feature>
<evidence type="ECO:0000256" key="1">
    <source>
        <dbReference type="ARBA" id="ARBA00004477"/>
    </source>
</evidence>
<feature type="transmembrane region" description="Helical" evidence="11">
    <location>
        <begin position="377"/>
        <end position="398"/>
    </location>
</feature>
<evidence type="ECO:0000256" key="6">
    <source>
        <dbReference type="ARBA" id="ARBA00022679"/>
    </source>
</evidence>
<dbReference type="Proteomes" id="UP000030708">
    <property type="component" value="Unassembled WGS sequence"/>
</dbReference>
<keyword evidence="6 11" id="KW-0808">Transferase</keyword>
<dbReference type="GO" id="GO:0006506">
    <property type="term" value="P:GPI anchor biosynthetic process"/>
    <property type="evidence" value="ECO:0007669"/>
    <property type="project" value="UniProtKB-UniPathway"/>
</dbReference>
<dbReference type="AlphaFoldDB" id="A0A024W5V0"/>
<dbReference type="PANTHER" id="PTHR12886">
    <property type="entry name" value="PIG-M MANNOSYLTRANSFERASE"/>
    <property type="match status" value="1"/>
</dbReference>
<reference evidence="12 13" key="1">
    <citation type="submission" date="2013-02" db="EMBL/GenBank/DDBJ databases">
        <title>The Genome Annotation of Plasmodium falciparum Tanzania (2000708).</title>
        <authorList>
            <consortium name="The Broad Institute Genome Sequencing Platform"/>
            <consortium name="The Broad Institute Genome Sequencing Center for Infectious Disease"/>
            <person name="Neafsey D."/>
            <person name="Hoffman S."/>
            <person name="Volkman S."/>
            <person name="Rosenthal P."/>
            <person name="Walker B."/>
            <person name="Young S.K."/>
            <person name="Zeng Q."/>
            <person name="Gargeya S."/>
            <person name="Fitzgerald M."/>
            <person name="Haas B."/>
            <person name="Abouelleil A."/>
            <person name="Allen A.W."/>
            <person name="Alvarado L."/>
            <person name="Arachchi H.M."/>
            <person name="Berlin A.M."/>
            <person name="Chapman S.B."/>
            <person name="Gainer-Dewar J."/>
            <person name="Goldberg J."/>
            <person name="Griggs A."/>
            <person name="Gujja S."/>
            <person name="Hansen M."/>
            <person name="Howarth C."/>
            <person name="Imamovic A."/>
            <person name="Ireland A."/>
            <person name="Larimer J."/>
            <person name="McCowan C."/>
            <person name="Murphy C."/>
            <person name="Pearson M."/>
            <person name="Poon T.W."/>
            <person name="Priest M."/>
            <person name="Roberts A."/>
            <person name="Saif S."/>
            <person name="Shea T."/>
            <person name="Sisk P."/>
            <person name="Sykes S."/>
            <person name="Wortman J."/>
            <person name="Nusbaum C."/>
            <person name="Birren B."/>
        </authorList>
    </citation>
    <scope>NUCLEOTIDE SEQUENCE [LARGE SCALE GENOMIC DNA]</scope>
    <source>
        <strain evidence="13">Tanzania (2000708)</strain>
    </source>
</reference>
<proteinExistence type="inferred from homology"/>
<dbReference type="eggNOG" id="KOG3893">
    <property type="taxonomic scope" value="Eukaryota"/>
</dbReference>
<feature type="transmembrane region" description="Helical" evidence="11">
    <location>
        <begin position="125"/>
        <end position="143"/>
    </location>
</feature>
<keyword evidence="8 11" id="KW-0256">Endoplasmic reticulum</keyword>
<evidence type="ECO:0000256" key="5">
    <source>
        <dbReference type="ARBA" id="ARBA00022676"/>
    </source>
</evidence>
<feature type="transmembrane region" description="Helical" evidence="11">
    <location>
        <begin position="150"/>
        <end position="166"/>
    </location>
</feature>
<feature type="transmembrane region" description="Helical" evidence="11">
    <location>
        <begin position="410"/>
        <end position="431"/>
    </location>
</feature>
<comment type="function">
    <text evidence="11">Catalytic subunit of the glycosylphosphatidylinositol-mannosyltransferase I complex which catalyzes the transfer of the first mannose, via an alpha-1,4 bond from a dolichol-phosphate-mannose (Dol-P-Man) to the glucosaminyl acyl phosphatidylinositol (GlcN-(acyl)PI) intermediate to generate alpha-D-Man-(1-&gt;4)-alpha-D-GlcN-(1-&gt;6)-(1-radyl,2-acyl-sn-glycero-3-phospho)-2-acyl-inositol and participates in the sixth step of the glycosylphosphatidylinositol-anchor biosynthesis.</text>
</comment>
<keyword evidence="4 11" id="KW-0337">GPI-anchor biosynthesis</keyword>
<feature type="transmembrane region" description="Helical" evidence="11">
    <location>
        <begin position="353"/>
        <end position="370"/>
    </location>
</feature>
<evidence type="ECO:0000256" key="10">
    <source>
        <dbReference type="ARBA" id="ARBA00023136"/>
    </source>
</evidence>
<dbReference type="InterPro" id="IPR007704">
    <property type="entry name" value="PIG-M"/>
</dbReference>
<feature type="transmembrane region" description="Helical" evidence="11">
    <location>
        <begin position="172"/>
        <end position="195"/>
    </location>
</feature>
<name>A0A024W5V0_PLAFA</name>
<evidence type="ECO:0000256" key="9">
    <source>
        <dbReference type="ARBA" id="ARBA00022989"/>
    </source>
</evidence>
<dbReference type="EC" id="2.4.1.-" evidence="11"/>
<keyword evidence="7 11" id="KW-0812">Transmembrane</keyword>
<feature type="transmembrane region" description="Helical" evidence="11">
    <location>
        <begin position="98"/>
        <end position="119"/>
    </location>
</feature>
<evidence type="ECO:0000256" key="8">
    <source>
        <dbReference type="ARBA" id="ARBA00022824"/>
    </source>
</evidence>
<dbReference type="UniPathway" id="UPA00196"/>
<gene>
    <name evidence="12" type="ORF">PFTANZ_03743</name>
</gene>
<dbReference type="PANTHER" id="PTHR12886:SF0">
    <property type="entry name" value="GPI MANNOSYLTRANSFERASE 1"/>
    <property type="match status" value="1"/>
</dbReference>
<feature type="transmembrane region" description="Helical" evidence="11">
    <location>
        <begin position="219"/>
        <end position="239"/>
    </location>
</feature>
<keyword evidence="10 11" id="KW-0472">Membrane</keyword>
<feature type="transmembrane region" description="Helical" evidence="11">
    <location>
        <begin position="306"/>
        <end position="327"/>
    </location>
</feature>
<comment type="pathway">
    <text evidence="2 11">Glycolipid biosynthesis; glycosylphosphatidylinositol-anchor biosynthesis.</text>
</comment>
<reference evidence="12 13" key="2">
    <citation type="submission" date="2013-02" db="EMBL/GenBank/DDBJ databases">
        <title>The Genome Sequence of Plasmodium falciparum Tanzania (2000708).</title>
        <authorList>
            <consortium name="The Broad Institute Genome Sequencing Platform"/>
            <consortium name="The Broad Institute Genome Sequencing Center for Infectious Disease"/>
            <person name="Neafsey D."/>
            <person name="Cheeseman I."/>
            <person name="Volkman S."/>
            <person name="Adams J."/>
            <person name="Walker B."/>
            <person name="Young S.K."/>
            <person name="Zeng Q."/>
            <person name="Gargeya S."/>
            <person name="Fitzgerald M."/>
            <person name="Haas B."/>
            <person name="Abouelleil A."/>
            <person name="Alvarado L."/>
            <person name="Arachchi H.M."/>
            <person name="Berlin A.M."/>
            <person name="Chapman S.B."/>
            <person name="Dewar J."/>
            <person name="Goldberg J."/>
            <person name="Griggs A."/>
            <person name="Gujja S."/>
            <person name="Hansen M."/>
            <person name="Howarth C."/>
            <person name="Imamovic A."/>
            <person name="Larimer J."/>
            <person name="McCowan C."/>
            <person name="Murphy C."/>
            <person name="Neiman D."/>
            <person name="Pearson M."/>
            <person name="Priest M."/>
            <person name="Roberts A."/>
            <person name="Saif S."/>
            <person name="Shea T."/>
            <person name="Sisk P."/>
            <person name="Sykes S."/>
            <person name="Wortman J."/>
            <person name="Nusbaum C."/>
            <person name="Birren B."/>
        </authorList>
    </citation>
    <scope>NUCLEOTIDE SEQUENCE [LARGE SCALE GENOMIC DNA]</scope>
    <source>
        <strain evidence="13">Tanzania (2000708)</strain>
    </source>
</reference>
<sequence length="441" mass="53327">MGHTHKEYKNNEKSAIFFEWLIFFVGIIIRIIIYYYGRWQDKNFNVKFTDVDYYVFSDAAKYVLMNKSPYERYTYRYTPLLAYIMIPNFFVHFSFGKILFSFIDILVTILINQIIKIKYTNCKNYIFYTCLWFLNPLVIIISLRGNADVIPCFLIIVTIFCIYKKHIFLSSIFYGLAVNFKIYTIIYALPFMLYLNKNYLLGENIFQLNEKKKKKKNDFLLNTFFYIFRIISNFFVELFKLNYEQFLFAICSSSVFLILNCVFYIIYGYEFLYESFIYHIIRRDHRHNFSLFFYLMYLSIEKNSKIIPLITFVPQIILVALFGFKYARTNLELSMFLQTISFIALNKVCTSQYFIWCIPFLPIILCAITLSKRNMFLIISSILFFIVAKLHWLWWAYYLEFRGYNTFLQLFYSSVLFVISEISICWVFMYINFKEQKTKIT</sequence>
<accession>A0A024W5V0</accession>